<dbReference type="GO" id="GO:0097163">
    <property type="term" value="F:sulfur carrier activity"/>
    <property type="evidence" value="ECO:0007669"/>
    <property type="project" value="UniProtKB-UniRule"/>
</dbReference>
<dbReference type="AlphaFoldDB" id="A0A229UX76"/>
<dbReference type="Gene3D" id="3.10.20.10">
    <property type="match status" value="1"/>
</dbReference>
<evidence type="ECO:0000256" key="1">
    <source>
        <dbReference type="ARBA" id="ARBA00022490"/>
    </source>
</evidence>
<comment type="caution">
    <text evidence="4">The sequence shown here is derived from an EMBL/GenBank/DDBJ whole genome shotgun (WGS) entry which is preliminary data.</text>
</comment>
<keyword evidence="2 3" id="KW-0501">Molybdenum cofactor biosynthesis</keyword>
<evidence type="ECO:0000313" key="4">
    <source>
        <dbReference type="EMBL" id="OXM88000.1"/>
    </source>
</evidence>
<proteinExistence type="inferred from homology"/>
<dbReference type="EMBL" id="NMQW01000002">
    <property type="protein sequence ID" value="OXM88000.1"/>
    <property type="molecule type" value="Genomic_DNA"/>
</dbReference>
<evidence type="ECO:0000313" key="5">
    <source>
        <dbReference type="Proteomes" id="UP000215509"/>
    </source>
</evidence>
<dbReference type="RefSeq" id="WP_094013521.1">
    <property type="nucleotide sequence ID" value="NZ_NMQW01000002.1"/>
</dbReference>
<evidence type="ECO:0000256" key="3">
    <source>
        <dbReference type="HAMAP-Rule" id="MF_00187"/>
    </source>
</evidence>
<sequence length="267" mass="29461">MDQEATVKRGVWKYKHGQFIRLEDDIVTEVPLTLKVDREEFATMVCTPTYMEELVIGFLASEGLIRSMEDIRSLSLNTSRGFADVELTAPQNTGKDWHQKRFIASCCGKSRQFYLHNDARTAKTIVSRDSLSAERCISLMQELQQGSADFHKTGGLHNAALGGADGLLLTRSDIGRHNAIDKIYGHCIRHRISMKGKVLAISGRVSSEILLKAAKIGVGLLLSKSAPTELALKLAEDLGITVVGFIRGHSFNVYTHPERIVHDGSPS</sequence>
<dbReference type="PANTHER" id="PTHR30592:SF1">
    <property type="entry name" value="SULFUR CARRIER PROTEIN FDHD"/>
    <property type="match status" value="1"/>
</dbReference>
<dbReference type="HAMAP" id="MF_00187">
    <property type="entry name" value="FdhD"/>
    <property type="match status" value="1"/>
</dbReference>
<comment type="subcellular location">
    <subcellularLocation>
        <location evidence="3">Cytoplasm</location>
    </subcellularLocation>
</comment>
<dbReference type="Proteomes" id="UP000215509">
    <property type="component" value="Unassembled WGS sequence"/>
</dbReference>
<accession>A0A229UX76</accession>
<gene>
    <name evidence="3" type="primary">fdhD</name>
    <name evidence="4" type="ORF">CF651_02585</name>
</gene>
<keyword evidence="5" id="KW-1185">Reference proteome</keyword>
<dbReference type="GO" id="GO:0005737">
    <property type="term" value="C:cytoplasm"/>
    <property type="evidence" value="ECO:0007669"/>
    <property type="project" value="UniProtKB-SubCell"/>
</dbReference>
<protein>
    <recommendedName>
        <fullName evidence="3">Sulfur carrier protein FdhD</fullName>
    </recommendedName>
</protein>
<dbReference type="InterPro" id="IPR016193">
    <property type="entry name" value="Cytidine_deaminase-like"/>
</dbReference>
<evidence type="ECO:0000256" key="2">
    <source>
        <dbReference type="ARBA" id="ARBA00023150"/>
    </source>
</evidence>
<comment type="function">
    <text evidence="3">Required for formate dehydrogenase (FDH) activity. Acts as a sulfur carrier protein that transfers sulfur from IscS to the molybdenum cofactor prior to its insertion into FDH.</text>
</comment>
<comment type="similarity">
    <text evidence="3">Belongs to the FdhD family.</text>
</comment>
<dbReference type="PANTHER" id="PTHR30592">
    <property type="entry name" value="FORMATE DEHYDROGENASE"/>
    <property type="match status" value="1"/>
</dbReference>
<comment type="caution">
    <text evidence="3">Lacks conserved residue(s) required for the propagation of feature annotation.</text>
</comment>
<dbReference type="NCBIfam" id="TIGR00129">
    <property type="entry name" value="fdhD_narQ"/>
    <property type="match status" value="1"/>
</dbReference>
<keyword evidence="1 3" id="KW-0963">Cytoplasm</keyword>
<reference evidence="4 5" key="1">
    <citation type="submission" date="2017-07" db="EMBL/GenBank/DDBJ databases">
        <title>Genome sequencing and assembly of Paenibacillus rigui.</title>
        <authorList>
            <person name="Mayilraj S."/>
        </authorList>
    </citation>
    <scope>NUCLEOTIDE SEQUENCE [LARGE SCALE GENOMIC DNA]</scope>
    <source>
        <strain evidence="4 5">JCM 16352</strain>
    </source>
</reference>
<dbReference type="Pfam" id="PF02634">
    <property type="entry name" value="FdhD-NarQ"/>
    <property type="match status" value="1"/>
</dbReference>
<name>A0A229UX76_9BACL</name>
<organism evidence="4 5">
    <name type="scientific">Paenibacillus rigui</name>
    <dbReference type="NCBI Taxonomy" id="554312"/>
    <lineage>
        <taxon>Bacteria</taxon>
        <taxon>Bacillati</taxon>
        <taxon>Bacillota</taxon>
        <taxon>Bacilli</taxon>
        <taxon>Bacillales</taxon>
        <taxon>Paenibacillaceae</taxon>
        <taxon>Paenibacillus</taxon>
    </lineage>
</organism>
<dbReference type="SUPFAM" id="SSF53927">
    <property type="entry name" value="Cytidine deaminase-like"/>
    <property type="match status" value="1"/>
</dbReference>
<dbReference type="OrthoDB" id="9782042at2"/>
<dbReference type="GO" id="GO:0016783">
    <property type="term" value="F:sulfurtransferase activity"/>
    <property type="evidence" value="ECO:0007669"/>
    <property type="project" value="InterPro"/>
</dbReference>
<dbReference type="GO" id="GO:0006777">
    <property type="term" value="P:Mo-molybdopterin cofactor biosynthetic process"/>
    <property type="evidence" value="ECO:0007669"/>
    <property type="project" value="UniProtKB-UniRule"/>
</dbReference>
<dbReference type="Gene3D" id="3.40.140.10">
    <property type="entry name" value="Cytidine Deaminase, domain 2"/>
    <property type="match status" value="1"/>
</dbReference>
<feature type="active site" description="Cysteine persulfide intermediate" evidence="3">
    <location>
        <position position="107"/>
    </location>
</feature>
<dbReference type="InterPro" id="IPR003786">
    <property type="entry name" value="FdhD"/>
</dbReference>
<dbReference type="PIRSF" id="PIRSF015626">
    <property type="entry name" value="FdhD"/>
    <property type="match status" value="1"/>
</dbReference>